<keyword evidence="3" id="KW-1185">Reference proteome</keyword>
<dbReference type="PANTHER" id="PTHR46082:SF6">
    <property type="entry name" value="AAA+ ATPASE DOMAIN-CONTAINING PROTEIN-RELATED"/>
    <property type="match status" value="1"/>
</dbReference>
<organism evidence="2 3">
    <name type="scientific">Didymella heteroderae</name>
    <dbReference type="NCBI Taxonomy" id="1769908"/>
    <lineage>
        <taxon>Eukaryota</taxon>
        <taxon>Fungi</taxon>
        <taxon>Dikarya</taxon>
        <taxon>Ascomycota</taxon>
        <taxon>Pezizomycotina</taxon>
        <taxon>Dothideomycetes</taxon>
        <taxon>Pleosporomycetidae</taxon>
        <taxon>Pleosporales</taxon>
        <taxon>Pleosporineae</taxon>
        <taxon>Didymellaceae</taxon>
        <taxon>Didymella</taxon>
    </lineage>
</organism>
<sequence>MSLRITTAFASQKRANRTSPTPSPSVDRGPAMSTWERALRYRALNHEGIHMLHRALSGYEKKYGRGHPSTLPMINNFGLLYEKLDLPERARQMFQQALDGYQALDHKSTSTLDAANNLGLIYIILGRLDKAEELLLRAFRGKQKLLGPDDMSTLDTANNLGLLYLDWRKFESAEAMLCRALIGREMVLGLGHIATLGTASNLGLLYTDLGRLDVAEKMHQRALDGCKKTVGLNGMRTCVSALTIMWGYASFCATSNLMDDARRWYMQALTGYRDVLGADHSTCQALLVEIEALDNKTNDPLQDCSPIGGASTHTTDSFLLPLRKAPGWRRKILRKLALMRKRSGSSTLFGRFKGYARLD</sequence>
<comment type="caution">
    <text evidence="2">The sequence shown here is derived from an EMBL/GenBank/DDBJ whole genome shotgun (WGS) entry which is preliminary data.</text>
</comment>
<evidence type="ECO:0000313" key="2">
    <source>
        <dbReference type="EMBL" id="KAF3031709.1"/>
    </source>
</evidence>
<dbReference type="SUPFAM" id="SSF48452">
    <property type="entry name" value="TPR-like"/>
    <property type="match status" value="2"/>
</dbReference>
<dbReference type="Gene3D" id="1.25.40.10">
    <property type="entry name" value="Tetratricopeptide repeat domain"/>
    <property type="match status" value="2"/>
</dbReference>
<feature type="region of interest" description="Disordered" evidence="1">
    <location>
        <begin position="9"/>
        <end position="30"/>
    </location>
</feature>
<dbReference type="InterPro" id="IPR011990">
    <property type="entry name" value="TPR-like_helical_dom_sf"/>
</dbReference>
<accession>A0A9P4WGF6</accession>
<name>A0A9P4WGF6_9PLEO</name>
<gene>
    <name evidence="2" type="ORF">E8E12_001634</name>
</gene>
<dbReference type="PANTHER" id="PTHR46082">
    <property type="entry name" value="ATP/GTP-BINDING PROTEIN-RELATED"/>
    <property type="match status" value="1"/>
</dbReference>
<evidence type="ECO:0000313" key="3">
    <source>
        <dbReference type="Proteomes" id="UP000758155"/>
    </source>
</evidence>
<dbReference type="Pfam" id="PF13424">
    <property type="entry name" value="TPR_12"/>
    <property type="match status" value="2"/>
</dbReference>
<dbReference type="PRINTS" id="PR00381">
    <property type="entry name" value="KINESINLIGHT"/>
</dbReference>
<dbReference type="Proteomes" id="UP000758155">
    <property type="component" value="Unassembled WGS sequence"/>
</dbReference>
<evidence type="ECO:0000256" key="1">
    <source>
        <dbReference type="SAM" id="MobiDB-lite"/>
    </source>
</evidence>
<proteinExistence type="predicted"/>
<dbReference type="EMBL" id="SWKV01000127">
    <property type="protein sequence ID" value="KAF3031709.1"/>
    <property type="molecule type" value="Genomic_DNA"/>
</dbReference>
<reference evidence="2" key="1">
    <citation type="submission" date="2019-04" db="EMBL/GenBank/DDBJ databases">
        <title>Sequencing of skin fungus with MAO and IRED activity.</title>
        <authorList>
            <person name="Marsaioli A.J."/>
            <person name="Bonatto J.M.C."/>
            <person name="Reis Junior O."/>
        </authorList>
    </citation>
    <scope>NUCLEOTIDE SEQUENCE</scope>
    <source>
        <strain evidence="2">28M1</strain>
    </source>
</reference>
<dbReference type="AlphaFoldDB" id="A0A9P4WGF6"/>
<protein>
    <submittedName>
        <fullName evidence="2">Uncharacterized protein</fullName>
    </submittedName>
</protein>
<dbReference type="OrthoDB" id="626167at2759"/>
<dbReference type="Pfam" id="PF13374">
    <property type="entry name" value="TPR_10"/>
    <property type="match status" value="2"/>
</dbReference>
<dbReference type="InterPro" id="IPR053137">
    <property type="entry name" value="NLR-like"/>
</dbReference>